<dbReference type="OrthoDB" id="269227at2759"/>
<dbReference type="GO" id="GO:0050660">
    <property type="term" value="F:flavin adenine dinucleotide binding"/>
    <property type="evidence" value="ECO:0007669"/>
    <property type="project" value="InterPro"/>
</dbReference>
<evidence type="ECO:0000256" key="5">
    <source>
        <dbReference type="SAM" id="SignalP"/>
    </source>
</evidence>
<keyword evidence="3 4" id="KW-0274">FAD</keyword>
<dbReference type="SUPFAM" id="SSF51905">
    <property type="entry name" value="FAD/NAD(P)-binding domain"/>
    <property type="match status" value="1"/>
</dbReference>
<organism evidence="7 8">
    <name type="scientific">Fonsecaea pedrosoi CBS 271.37</name>
    <dbReference type="NCBI Taxonomy" id="1442368"/>
    <lineage>
        <taxon>Eukaryota</taxon>
        <taxon>Fungi</taxon>
        <taxon>Dikarya</taxon>
        <taxon>Ascomycota</taxon>
        <taxon>Pezizomycotina</taxon>
        <taxon>Eurotiomycetes</taxon>
        <taxon>Chaetothyriomycetidae</taxon>
        <taxon>Chaetothyriales</taxon>
        <taxon>Herpotrichiellaceae</taxon>
        <taxon>Fonsecaea</taxon>
    </lineage>
</organism>
<dbReference type="GO" id="GO:0044550">
    <property type="term" value="P:secondary metabolite biosynthetic process"/>
    <property type="evidence" value="ECO:0007669"/>
    <property type="project" value="TreeGrafter"/>
</dbReference>
<dbReference type="InterPro" id="IPR007867">
    <property type="entry name" value="GMC_OxRtase_C"/>
</dbReference>
<feature type="active site" description="Proton donor" evidence="2">
    <location>
        <position position="566"/>
    </location>
</feature>
<dbReference type="Pfam" id="PF05199">
    <property type="entry name" value="GMC_oxred_C"/>
    <property type="match status" value="1"/>
</dbReference>
<dbReference type="PIRSF" id="PIRSF000137">
    <property type="entry name" value="Alcohol_oxidase"/>
    <property type="match status" value="1"/>
</dbReference>
<reference evidence="7 8" key="1">
    <citation type="submission" date="2015-01" db="EMBL/GenBank/DDBJ databases">
        <title>The Genome Sequence of Fonsecaea pedrosoi CBS 271.37.</title>
        <authorList>
            <consortium name="The Broad Institute Genomics Platform"/>
            <person name="Cuomo C."/>
            <person name="de Hoog S."/>
            <person name="Gorbushina A."/>
            <person name="Stielow B."/>
            <person name="Teixiera M."/>
            <person name="Abouelleil A."/>
            <person name="Chapman S.B."/>
            <person name="Priest M."/>
            <person name="Young S.K."/>
            <person name="Wortman J."/>
            <person name="Nusbaum C."/>
            <person name="Birren B."/>
        </authorList>
    </citation>
    <scope>NUCLEOTIDE SEQUENCE [LARGE SCALE GENOMIC DNA]</scope>
    <source>
        <strain evidence="7 8">CBS 271.37</strain>
    </source>
</reference>
<protein>
    <recommendedName>
        <fullName evidence="6">Glucose-methanol-choline oxidoreductase N-terminal domain-containing protein</fullName>
    </recommendedName>
</protein>
<dbReference type="PANTHER" id="PTHR11552:SF115">
    <property type="entry name" value="DEHYDROGENASE XPTC-RELATED"/>
    <property type="match status" value="1"/>
</dbReference>
<gene>
    <name evidence="7" type="ORF">Z517_05063</name>
</gene>
<dbReference type="PANTHER" id="PTHR11552">
    <property type="entry name" value="GLUCOSE-METHANOL-CHOLINE GMC OXIDOREDUCTASE"/>
    <property type="match status" value="1"/>
</dbReference>
<evidence type="ECO:0000259" key="6">
    <source>
        <dbReference type="PROSITE" id="PS00623"/>
    </source>
</evidence>
<feature type="signal peptide" evidence="5">
    <location>
        <begin position="1"/>
        <end position="17"/>
    </location>
</feature>
<evidence type="ECO:0000256" key="3">
    <source>
        <dbReference type="PIRSR" id="PIRSR000137-2"/>
    </source>
</evidence>
<dbReference type="RefSeq" id="XP_013285844.1">
    <property type="nucleotide sequence ID" value="XM_013430390.1"/>
</dbReference>
<feature type="binding site" evidence="3">
    <location>
        <position position="260"/>
    </location>
    <ligand>
        <name>FAD</name>
        <dbReference type="ChEBI" id="CHEBI:57692"/>
    </ligand>
</feature>
<comment type="similarity">
    <text evidence="1 4">Belongs to the GMC oxidoreductase family.</text>
</comment>
<feature type="active site" description="Proton acceptor" evidence="2">
    <location>
        <position position="609"/>
    </location>
</feature>
<dbReference type="InterPro" id="IPR012132">
    <property type="entry name" value="GMC_OxRdtase"/>
</dbReference>
<accession>A0A0D2DW81</accession>
<dbReference type="SUPFAM" id="SSF54373">
    <property type="entry name" value="FAD-linked reductases, C-terminal domain"/>
    <property type="match status" value="1"/>
</dbReference>
<sequence>MKLFVLLSLLTARFVTCFPFIGHDTDNSTIDTYDYVVVGCGIAGLVVAARLSEDPTVSVVCIETGSLDNYEDSIEIPVYIGDRPAAYEWDINTTPQKQLDGQPRVTVMGKGVGGGSLINGMIWNRGTQNDFNIWAALGNPGWDWENLLPYFKKSETYTPRYYDGVQNQPVTFDESMHGFAGPVNVSYPQYFWPQTGNWFKALNTLHIPDCFDPNDGLSAGSYFLPSSIDPVNQTRSDARRAYHDMAAGRPNYHLITNAQVGRVFFDSNSTGSEAVRAVGVQAVYLLNDTTRFVGATREVILAAGGIHTPQILELSGIGNASLLQSLGIPLVQNLPGVGNNLQDHAMIHLSYPFQNTSVPRPAWLLTNSSFDVAAERTYFSSRTGPWTAKPSTAVAFPSLAQMANSTRYISLLEDAMGRFGLVPSVLPPEYSSPDRSGLTVLVGYGMQHNMVAASLLLNTTPAYEILNDNSGGLDLALMRPLSRGTVHITSADERHDPAVNPNWLSHAVDFEILLLAVRFNQRILSTPPMQGLEPAFAPGPDGSIARDMTREQIASVLRHGVGTEFHYSGTAAMLPLDLGGVVDPNLTVYGTRNLRVVDTSLFPVIPGAHLQAVAYAVAERAADVIKGIAVDVAAGGGGGSPA</sequence>
<keyword evidence="8" id="KW-1185">Reference proteome</keyword>
<feature type="chain" id="PRO_5002240875" description="Glucose-methanol-choline oxidoreductase N-terminal domain-containing protein" evidence="5">
    <location>
        <begin position="18"/>
        <end position="642"/>
    </location>
</feature>
<evidence type="ECO:0000313" key="7">
    <source>
        <dbReference type="EMBL" id="KIW82036.1"/>
    </source>
</evidence>
<dbReference type="Gene3D" id="3.50.50.60">
    <property type="entry name" value="FAD/NAD(P)-binding domain"/>
    <property type="match status" value="1"/>
</dbReference>
<dbReference type="GeneID" id="25304553"/>
<proteinExistence type="inferred from homology"/>
<dbReference type="Proteomes" id="UP000053029">
    <property type="component" value="Unassembled WGS sequence"/>
</dbReference>
<dbReference type="HOGENOM" id="CLU_002865_6_1_1"/>
<evidence type="ECO:0000256" key="2">
    <source>
        <dbReference type="PIRSR" id="PIRSR000137-1"/>
    </source>
</evidence>
<dbReference type="EMBL" id="KN846971">
    <property type="protein sequence ID" value="KIW82036.1"/>
    <property type="molecule type" value="Genomic_DNA"/>
</dbReference>
<feature type="domain" description="Glucose-methanol-choline oxidoreductase N-terminal" evidence="6">
    <location>
        <begin position="109"/>
        <end position="132"/>
    </location>
</feature>
<dbReference type="PROSITE" id="PS00623">
    <property type="entry name" value="GMC_OXRED_1"/>
    <property type="match status" value="1"/>
</dbReference>
<dbReference type="GO" id="GO:0016614">
    <property type="term" value="F:oxidoreductase activity, acting on CH-OH group of donors"/>
    <property type="evidence" value="ECO:0007669"/>
    <property type="project" value="InterPro"/>
</dbReference>
<evidence type="ECO:0000256" key="1">
    <source>
        <dbReference type="ARBA" id="ARBA00010790"/>
    </source>
</evidence>
<comment type="cofactor">
    <cofactor evidence="3">
        <name>FAD</name>
        <dbReference type="ChEBI" id="CHEBI:57692"/>
    </cofactor>
</comment>
<evidence type="ECO:0000256" key="4">
    <source>
        <dbReference type="RuleBase" id="RU003968"/>
    </source>
</evidence>
<evidence type="ECO:0000313" key="8">
    <source>
        <dbReference type="Proteomes" id="UP000053029"/>
    </source>
</evidence>
<dbReference type="Gene3D" id="3.30.560.10">
    <property type="entry name" value="Glucose Oxidase, domain 3"/>
    <property type="match status" value="1"/>
</dbReference>
<dbReference type="InterPro" id="IPR000172">
    <property type="entry name" value="GMC_OxRdtase_N"/>
</dbReference>
<keyword evidence="4" id="KW-0285">Flavoprotein</keyword>
<dbReference type="AlphaFoldDB" id="A0A0D2DW81"/>
<dbReference type="Pfam" id="PF00732">
    <property type="entry name" value="GMC_oxred_N"/>
    <property type="match status" value="1"/>
</dbReference>
<dbReference type="VEuPathDB" id="FungiDB:Z517_05063"/>
<name>A0A0D2DW81_9EURO</name>
<keyword evidence="5" id="KW-0732">Signal</keyword>
<dbReference type="STRING" id="1442368.A0A0D2DW81"/>
<dbReference type="InterPro" id="IPR036188">
    <property type="entry name" value="FAD/NAD-bd_sf"/>
</dbReference>